<dbReference type="InterPro" id="IPR001534">
    <property type="entry name" value="Transthyretin-like"/>
</dbReference>
<feature type="chain" id="PRO_5043125843" evidence="5">
    <location>
        <begin position="22"/>
        <end position="302"/>
    </location>
</feature>
<protein>
    <submittedName>
        <fullName evidence="8">Transthyretin-like family protein</fullName>
    </submittedName>
</protein>
<dbReference type="EMBL" id="UYSL01023478">
    <property type="protein sequence ID" value="VDL82233.1"/>
    <property type="molecule type" value="Genomic_DNA"/>
</dbReference>
<dbReference type="WBParaSite" id="NBR_0001851001-mRNA-1">
    <property type="protein sequence ID" value="NBR_0001851001-mRNA-1"/>
    <property type="gene ID" value="NBR_0001851001"/>
</dbReference>
<evidence type="ECO:0000256" key="1">
    <source>
        <dbReference type="ARBA" id="ARBA00004613"/>
    </source>
</evidence>
<comment type="similarity">
    <text evidence="2">Belongs to the nematode transthyretin-like family.</text>
</comment>
<dbReference type="Pfam" id="PF01060">
    <property type="entry name" value="TTR-52"/>
    <property type="match status" value="2"/>
</dbReference>
<dbReference type="GO" id="GO:0009986">
    <property type="term" value="C:cell surface"/>
    <property type="evidence" value="ECO:0007669"/>
    <property type="project" value="InterPro"/>
</dbReference>
<keyword evidence="4 5" id="KW-0732">Signal</keyword>
<accession>A0A0N4YMT7</accession>
<evidence type="ECO:0000256" key="5">
    <source>
        <dbReference type="SAM" id="SignalP"/>
    </source>
</evidence>
<reference evidence="6 7" key="2">
    <citation type="submission" date="2018-11" db="EMBL/GenBank/DDBJ databases">
        <authorList>
            <consortium name="Pathogen Informatics"/>
        </authorList>
    </citation>
    <scope>NUCLEOTIDE SEQUENCE [LARGE SCALE GENOMIC DNA]</scope>
</reference>
<dbReference type="InterPro" id="IPR038479">
    <property type="entry name" value="Transthyretin-like_sf"/>
</dbReference>
<evidence type="ECO:0000256" key="3">
    <source>
        <dbReference type="ARBA" id="ARBA00022525"/>
    </source>
</evidence>
<comment type="subcellular location">
    <subcellularLocation>
        <location evidence="1">Secreted</location>
    </subcellularLocation>
</comment>
<evidence type="ECO:0000256" key="2">
    <source>
        <dbReference type="ARBA" id="ARBA00010112"/>
    </source>
</evidence>
<dbReference type="OMA" id="EYPAVRT"/>
<evidence type="ECO:0000313" key="7">
    <source>
        <dbReference type="Proteomes" id="UP000271162"/>
    </source>
</evidence>
<dbReference type="GO" id="GO:0005576">
    <property type="term" value="C:extracellular region"/>
    <property type="evidence" value="ECO:0007669"/>
    <property type="project" value="UniProtKB-SubCell"/>
</dbReference>
<evidence type="ECO:0000313" key="8">
    <source>
        <dbReference type="WBParaSite" id="NBR_0001851001-mRNA-1"/>
    </source>
</evidence>
<dbReference type="PANTHER" id="PTHR21700">
    <property type="entry name" value="TRANSTHYRETIN-LIKE FAMILY PROTEIN-RELATED"/>
    <property type="match status" value="1"/>
</dbReference>
<sequence length="302" mass="34324">MVRQFICLSLLLYSSFPPALSQQSSSVSVKGKLLCGEYPAVRTVVRLWSSTRVKEEEVAASILAQDYSDADGNFKMVANFDSKENLQPVLSIHHDCDDTKKAGRRKLNFIVPSSYVKSSDEPQSTFDLGVFNLETHIKEDEERVEEVTRKRRRHATGHRMKSIHVFVDLLLLSTMQYSSAFRKQGVSVKGRLLCDGKPLRNVKVKIYDLDRNPGDSDDLLDEKFSDKDGRFALSGTTRELTDIEPVLYIYHDCQDGIRPCQKRVTVEVPKRFIHGGTPSAWMDVGNMNLEMTYPNQDRSCNH</sequence>
<organism evidence="8">
    <name type="scientific">Nippostrongylus brasiliensis</name>
    <name type="common">Rat hookworm</name>
    <dbReference type="NCBI Taxonomy" id="27835"/>
    <lineage>
        <taxon>Eukaryota</taxon>
        <taxon>Metazoa</taxon>
        <taxon>Ecdysozoa</taxon>
        <taxon>Nematoda</taxon>
        <taxon>Chromadorea</taxon>
        <taxon>Rhabditida</taxon>
        <taxon>Rhabditina</taxon>
        <taxon>Rhabditomorpha</taxon>
        <taxon>Strongyloidea</taxon>
        <taxon>Heligmosomidae</taxon>
        <taxon>Nippostrongylus</taxon>
    </lineage>
</organism>
<dbReference type="Proteomes" id="UP000271162">
    <property type="component" value="Unassembled WGS sequence"/>
</dbReference>
<name>A0A0N4YMT7_NIPBR</name>
<feature type="signal peptide" evidence="5">
    <location>
        <begin position="1"/>
        <end position="21"/>
    </location>
</feature>
<reference evidence="8" key="1">
    <citation type="submission" date="2017-02" db="UniProtKB">
        <authorList>
            <consortium name="WormBaseParasite"/>
        </authorList>
    </citation>
    <scope>IDENTIFICATION</scope>
</reference>
<keyword evidence="3" id="KW-0964">Secreted</keyword>
<evidence type="ECO:0000256" key="4">
    <source>
        <dbReference type="ARBA" id="ARBA00022729"/>
    </source>
</evidence>
<evidence type="ECO:0000313" key="6">
    <source>
        <dbReference type="EMBL" id="VDL82233.1"/>
    </source>
</evidence>
<dbReference type="Gene3D" id="2.60.40.3330">
    <property type="match status" value="2"/>
</dbReference>
<dbReference type="PANTHER" id="PTHR21700:SF56">
    <property type="entry name" value="TRANSTHYRETIN-LIKE FAMILY PROTEIN"/>
    <property type="match status" value="1"/>
</dbReference>
<proteinExistence type="inferred from homology"/>
<gene>
    <name evidence="6" type="ORF">NBR_LOCUS18508</name>
</gene>
<keyword evidence="7" id="KW-1185">Reference proteome</keyword>
<dbReference type="AlphaFoldDB" id="A0A0N4YMT7"/>